<dbReference type="Proteomes" id="UP000004367">
    <property type="component" value="Unassembled WGS sequence"/>
</dbReference>
<dbReference type="AlphaFoldDB" id="H5UW77"/>
<dbReference type="eggNOG" id="ENOG5031WEE">
    <property type="taxonomic scope" value="Bacteria"/>
</dbReference>
<dbReference type="STRING" id="1089455.MOPEL_135_02230"/>
<gene>
    <name evidence="1" type="ORF">MOPEL_135_02230</name>
</gene>
<dbReference type="EMBL" id="BAFE01000094">
    <property type="protein sequence ID" value="GAB49985.1"/>
    <property type="molecule type" value="Genomic_DNA"/>
</dbReference>
<comment type="caution">
    <text evidence="1">The sequence shown here is derived from an EMBL/GenBank/DDBJ whole genome shotgun (WGS) entry which is preliminary data.</text>
</comment>
<dbReference type="RefSeq" id="WP_009760642.1">
    <property type="nucleotide sequence ID" value="NZ_BAFE01000094.1"/>
</dbReference>
<accession>H5UW77</accession>
<evidence type="ECO:0000313" key="1">
    <source>
        <dbReference type="EMBL" id="GAB49985.1"/>
    </source>
</evidence>
<organism evidence="1 2">
    <name type="scientific">Mobilicoccus pelagius NBRC 104925</name>
    <dbReference type="NCBI Taxonomy" id="1089455"/>
    <lineage>
        <taxon>Bacteria</taxon>
        <taxon>Bacillati</taxon>
        <taxon>Actinomycetota</taxon>
        <taxon>Actinomycetes</taxon>
        <taxon>Micrococcales</taxon>
        <taxon>Dermatophilaceae</taxon>
        <taxon>Mobilicoccus</taxon>
    </lineage>
</organism>
<keyword evidence="2" id="KW-1185">Reference proteome</keyword>
<reference evidence="1 2" key="1">
    <citation type="submission" date="2012-02" db="EMBL/GenBank/DDBJ databases">
        <title>Whole genome shotgun sequence of Mobilicoccus pelagius NBRC 104925.</title>
        <authorList>
            <person name="Yoshida Y."/>
            <person name="Hosoyama A."/>
            <person name="Tsuchikane K."/>
            <person name="Katsumata H."/>
            <person name="Yamazaki S."/>
            <person name="Fujita N."/>
        </authorList>
    </citation>
    <scope>NUCLEOTIDE SEQUENCE [LARGE SCALE GENOMIC DNA]</scope>
    <source>
        <strain evidence="1 2">NBRC 104925</strain>
    </source>
</reference>
<sequence length="57" mass="6574">MPPSIKKVFTWIFWIFVLWAIFTSPNKAADIIVTIWEIIVNGLNAIATFFDQLLTAF</sequence>
<evidence type="ECO:0000313" key="2">
    <source>
        <dbReference type="Proteomes" id="UP000004367"/>
    </source>
</evidence>
<name>H5UW77_9MICO</name>
<protein>
    <submittedName>
        <fullName evidence="1">Uncharacterized protein</fullName>
    </submittedName>
</protein>
<proteinExistence type="predicted"/>